<sequence>MPKNFLSKTVARLSRAVSPTPPTPQMTNLSASPPHLPTAPEAVTEAQLLVGHDGTPIVPFPPRPPKKSPPVRRVPISHSSFMELALLSDVLLPVKDDYRDDKPALVDKVLSKSLFTLVPNFPLFSGVHHEFINMVLEPLLTDWTTEIDRTKNGPAVVKECRRQLEMDIADSTKIVEGYEDLVNFTMVTYIPCVNELFSRFNNIHGFTPNWQKTSITQINLSGQTYSLESIIGLFFKGLKRADNIAYAILDFQTKRQIPNKVCDAMMEVFEKGRLYMKETGNTGLDDRVQKDYGPGVMDSIKEALKRTQAWSTTSPLLVQDPYDLAHLRVTPKSSRLRPSGPHSRTRHFW</sequence>
<dbReference type="EMBL" id="SDIL01000034">
    <property type="protein sequence ID" value="RXK39275.1"/>
    <property type="molecule type" value="Genomic_DNA"/>
</dbReference>
<organism evidence="2 3">
    <name type="scientific">Tremella mesenterica</name>
    <name type="common">Jelly fungus</name>
    <dbReference type="NCBI Taxonomy" id="5217"/>
    <lineage>
        <taxon>Eukaryota</taxon>
        <taxon>Fungi</taxon>
        <taxon>Dikarya</taxon>
        <taxon>Basidiomycota</taxon>
        <taxon>Agaricomycotina</taxon>
        <taxon>Tremellomycetes</taxon>
        <taxon>Tremellales</taxon>
        <taxon>Tremellaceae</taxon>
        <taxon>Tremella</taxon>
    </lineage>
</organism>
<dbReference type="AlphaFoldDB" id="A0A4Q1BN38"/>
<dbReference type="InParanoid" id="A0A4Q1BN38"/>
<dbReference type="Proteomes" id="UP000289152">
    <property type="component" value="Unassembled WGS sequence"/>
</dbReference>
<dbReference type="VEuPathDB" id="FungiDB:TREMEDRAFT_65964"/>
<reference evidence="2 3" key="1">
    <citation type="submission" date="2016-06" db="EMBL/GenBank/DDBJ databases">
        <title>Evolution of pathogenesis and genome organization in the Tremellales.</title>
        <authorList>
            <person name="Cuomo C."/>
            <person name="Litvintseva A."/>
            <person name="Heitman J."/>
            <person name="Chen Y."/>
            <person name="Sun S."/>
            <person name="Springer D."/>
            <person name="Dromer F."/>
            <person name="Young S."/>
            <person name="Zeng Q."/>
            <person name="Chapman S."/>
            <person name="Gujja S."/>
            <person name="Saif S."/>
            <person name="Birren B."/>
        </authorList>
    </citation>
    <scope>NUCLEOTIDE SEQUENCE [LARGE SCALE GENOMIC DNA]</scope>
    <source>
        <strain evidence="2 3">ATCC 28783</strain>
    </source>
</reference>
<protein>
    <submittedName>
        <fullName evidence="2">Uncharacterized protein</fullName>
    </submittedName>
</protein>
<feature type="region of interest" description="Disordered" evidence="1">
    <location>
        <begin position="13"/>
        <end position="38"/>
    </location>
</feature>
<accession>A0A4Q1BN38</accession>
<evidence type="ECO:0000313" key="3">
    <source>
        <dbReference type="Proteomes" id="UP000289152"/>
    </source>
</evidence>
<gene>
    <name evidence="2" type="ORF">M231_03495</name>
</gene>
<evidence type="ECO:0000256" key="1">
    <source>
        <dbReference type="SAM" id="MobiDB-lite"/>
    </source>
</evidence>
<keyword evidence="3" id="KW-1185">Reference proteome</keyword>
<proteinExistence type="predicted"/>
<comment type="caution">
    <text evidence="2">The sequence shown here is derived from an EMBL/GenBank/DDBJ whole genome shotgun (WGS) entry which is preliminary data.</text>
</comment>
<evidence type="ECO:0000313" key="2">
    <source>
        <dbReference type="EMBL" id="RXK39275.1"/>
    </source>
</evidence>
<name>A0A4Q1BN38_TREME</name>